<reference evidence="7 8" key="1">
    <citation type="submission" date="2019-03" db="EMBL/GenBank/DDBJ databases">
        <title>Genomic Encyclopedia of Type Strains, Phase III (KMG-III): the genomes of soil and plant-associated and newly described type strains.</title>
        <authorList>
            <person name="Whitman W."/>
        </authorList>
    </citation>
    <scope>NUCLEOTIDE SEQUENCE [LARGE SCALE GENOMIC DNA]</scope>
    <source>
        <strain evidence="7 8">CGMCC 1.12801</strain>
    </source>
</reference>
<dbReference type="Pfam" id="PF13905">
    <property type="entry name" value="Thioredoxin_8"/>
    <property type="match status" value="1"/>
</dbReference>
<dbReference type="GO" id="GO:0030313">
    <property type="term" value="C:cell envelope"/>
    <property type="evidence" value="ECO:0007669"/>
    <property type="project" value="UniProtKB-SubCell"/>
</dbReference>
<dbReference type="InterPro" id="IPR036249">
    <property type="entry name" value="Thioredoxin-like_sf"/>
</dbReference>
<keyword evidence="5" id="KW-1133">Transmembrane helix</keyword>
<evidence type="ECO:0000259" key="6">
    <source>
        <dbReference type="PROSITE" id="PS51352"/>
    </source>
</evidence>
<dbReference type="OrthoDB" id="1120316at2"/>
<keyword evidence="5" id="KW-0812">Transmembrane</keyword>
<feature type="domain" description="Thioredoxin" evidence="6">
    <location>
        <begin position="417"/>
        <end position="570"/>
    </location>
</feature>
<name>A0A4R7CYH9_9SPHI</name>
<dbReference type="PROSITE" id="PS51352">
    <property type="entry name" value="THIOREDOXIN_2"/>
    <property type="match status" value="1"/>
</dbReference>
<protein>
    <submittedName>
        <fullName evidence="7">Thioredoxin-like protein</fullName>
    </submittedName>
</protein>
<dbReference type="CDD" id="cd02966">
    <property type="entry name" value="TlpA_like_family"/>
    <property type="match status" value="1"/>
</dbReference>
<feature type="transmembrane region" description="Helical" evidence="5">
    <location>
        <begin position="84"/>
        <end position="103"/>
    </location>
</feature>
<accession>A0A4R7CYH9</accession>
<comment type="caution">
    <text evidence="7">The sequence shown here is derived from an EMBL/GenBank/DDBJ whole genome shotgun (WGS) entry which is preliminary data.</text>
</comment>
<organism evidence="7 8">
    <name type="scientific">Sphingobacterium paludis</name>
    <dbReference type="NCBI Taxonomy" id="1476465"/>
    <lineage>
        <taxon>Bacteria</taxon>
        <taxon>Pseudomonadati</taxon>
        <taxon>Bacteroidota</taxon>
        <taxon>Sphingobacteriia</taxon>
        <taxon>Sphingobacteriales</taxon>
        <taxon>Sphingobacteriaceae</taxon>
        <taxon>Sphingobacterium</taxon>
    </lineage>
</organism>
<keyword evidence="3" id="KW-1015">Disulfide bond</keyword>
<dbReference type="EMBL" id="SNZV01000006">
    <property type="protein sequence ID" value="TDS12184.1"/>
    <property type="molecule type" value="Genomic_DNA"/>
</dbReference>
<gene>
    <name evidence="7" type="ORF">B0I21_10639</name>
</gene>
<dbReference type="AlphaFoldDB" id="A0A4R7CYH9"/>
<evidence type="ECO:0000256" key="2">
    <source>
        <dbReference type="ARBA" id="ARBA00022748"/>
    </source>
</evidence>
<dbReference type="Gene3D" id="3.40.30.10">
    <property type="entry name" value="Glutaredoxin"/>
    <property type="match status" value="2"/>
</dbReference>
<dbReference type="Proteomes" id="UP000294752">
    <property type="component" value="Unassembled WGS sequence"/>
</dbReference>
<evidence type="ECO:0000313" key="7">
    <source>
        <dbReference type="EMBL" id="TDS12184.1"/>
    </source>
</evidence>
<dbReference type="GO" id="GO:0017004">
    <property type="term" value="P:cytochrome complex assembly"/>
    <property type="evidence" value="ECO:0007669"/>
    <property type="project" value="UniProtKB-KW"/>
</dbReference>
<dbReference type="SUPFAM" id="SSF52833">
    <property type="entry name" value="Thioredoxin-like"/>
    <property type="match status" value="1"/>
</dbReference>
<dbReference type="InterPro" id="IPR012336">
    <property type="entry name" value="Thioredoxin-like_fold"/>
</dbReference>
<keyword evidence="5" id="KW-0472">Membrane</keyword>
<evidence type="ECO:0000256" key="4">
    <source>
        <dbReference type="ARBA" id="ARBA00023284"/>
    </source>
</evidence>
<proteinExistence type="predicted"/>
<evidence type="ECO:0000256" key="5">
    <source>
        <dbReference type="SAM" id="Phobius"/>
    </source>
</evidence>
<dbReference type="InterPro" id="IPR050553">
    <property type="entry name" value="Thioredoxin_ResA/DsbE_sf"/>
</dbReference>
<keyword evidence="4" id="KW-0676">Redox-active center</keyword>
<evidence type="ECO:0000256" key="3">
    <source>
        <dbReference type="ARBA" id="ARBA00023157"/>
    </source>
</evidence>
<dbReference type="PANTHER" id="PTHR42852:SF6">
    <property type="entry name" value="THIOL:DISULFIDE INTERCHANGE PROTEIN DSBE"/>
    <property type="match status" value="1"/>
</dbReference>
<dbReference type="PANTHER" id="PTHR42852">
    <property type="entry name" value="THIOL:DISULFIDE INTERCHANGE PROTEIN DSBE"/>
    <property type="match status" value="1"/>
</dbReference>
<evidence type="ECO:0000256" key="1">
    <source>
        <dbReference type="ARBA" id="ARBA00004196"/>
    </source>
</evidence>
<keyword evidence="2" id="KW-0201">Cytochrome c-type biogenesis</keyword>
<evidence type="ECO:0000313" key="8">
    <source>
        <dbReference type="Proteomes" id="UP000294752"/>
    </source>
</evidence>
<dbReference type="InterPro" id="IPR013766">
    <property type="entry name" value="Thioredoxin_domain"/>
</dbReference>
<keyword evidence="8" id="KW-1185">Reference proteome</keyword>
<sequence>MYNSFDKKEVEFVGVSFDTRDHLWKRSIINNAIPWLNSSDLQGNKGPMSDRYKVITLPHKVLIDPPHFSTRCIKNQIFAHMNKISTLLASFTFFLIALAPYTIVVAQSLQFGNANLLVKISGSCDSVHELKLAHFSSLFEADVPAKIDIVKDSLLRLSGTTLGPSLYYFFYKDQYNTVLLNPNETTTLHIKHLDCDHYEVDFEGEFEDIFRQSKAYGELIKNAVFGYRRSPDIKTPLTTFERANDFRDCKLNEFKDRIAFADEAMKPLTVSPSLKNKLTNFMKADLILHYDSLVVRHNRSIGLASRPAPKRDVSYYEGLLDITYSDPDLLMFSDPRFLEAVRKDSVLNLPNLMHSSPASYRESLQKSLPKQRDLFYEITLVGAYLDQMNDGTPLSASQKVAINGYFTNPQISNYLYFKNAQGIPDNKKSSVKYYLPFDNAQNDVLNDILSKYKGKVVIVDFWATWCGPCIEAFDDIKNVKDKYASRDDVVFVYLTDQSSDRTRWNEYARIISGDHYYLYRSQLSSINNMYDIESIPSYLIFDKHSSLSEKSIGGYMGNDKLMEWIESSLKK</sequence>
<comment type="subcellular location">
    <subcellularLocation>
        <location evidence="1">Cell envelope</location>
    </subcellularLocation>
</comment>